<feature type="transmembrane region" description="Helical" evidence="11">
    <location>
        <begin position="259"/>
        <end position="276"/>
    </location>
</feature>
<evidence type="ECO:0000256" key="3">
    <source>
        <dbReference type="ARBA" id="ARBA00004721"/>
    </source>
</evidence>
<dbReference type="GO" id="GO:0008412">
    <property type="term" value="F:4-hydroxybenzoate polyprenyltransferase activity"/>
    <property type="evidence" value="ECO:0007669"/>
    <property type="project" value="TreeGrafter"/>
</dbReference>
<dbReference type="EMBL" id="JAKJXP020000025">
    <property type="protein sequence ID" value="KAK7753782.1"/>
    <property type="molecule type" value="Genomic_DNA"/>
</dbReference>
<dbReference type="PANTHER" id="PTHR11048:SF39">
    <property type="entry name" value="POLYPRENYL TRANSFERASE AUSN"/>
    <property type="match status" value="1"/>
</dbReference>
<feature type="region of interest" description="Disordered" evidence="10">
    <location>
        <begin position="1"/>
        <end position="21"/>
    </location>
</feature>
<dbReference type="CDD" id="cd13959">
    <property type="entry name" value="PT_UbiA_COQ2"/>
    <property type="match status" value="1"/>
</dbReference>
<feature type="transmembrane region" description="Helical" evidence="11">
    <location>
        <begin position="217"/>
        <end position="238"/>
    </location>
</feature>
<keyword evidence="13" id="KW-1185">Reference proteome</keyword>
<comment type="similarity">
    <text evidence="4">Belongs to the UbiA prenyltransferase family.</text>
</comment>
<dbReference type="Pfam" id="PF01040">
    <property type="entry name" value="UbiA"/>
    <property type="match status" value="1"/>
</dbReference>
<dbReference type="InterPro" id="IPR044878">
    <property type="entry name" value="UbiA_sf"/>
</dbReference>
<protein>
    <submittedName>
        <fullName evidence="12">Uncharacterized protein</fullName>
    </submittedName>
</protein>
<organism evidence="12 13">
    <name type="scientific">Diatrype stigma</name>
    <dbReference type="NCBI Taxonomy" id="117547"/>
    <lineage>
        <taxon>Eukaryota</taxon>
        <taxon>Fungi</taxon>
        <taxon>Dikarya</taxon>
        <taxon>Ascomycota</taxon>
        <taxon>Pezizomycotina</taxon>
        <taxon>Sordariomycetes</taxon>
        <taxon>Xylariomycetidae</taxon>
        <taxon>Xylariales</taxon>
        <taxon>Diatrypaceae</taxon>
        <taxon>Diatrype</taxon>
    </lineage>
</organism>
<proteinExistence type="inferred from homology"/>
<comment type="subcellular location">
    <subcellularLocation>
        <location evidence="2">Membrane</location>
        <topology evidence="2">Multi-pass membrane protein</topology>
    </subcellularLocation>
</comment>
<evidence type="ECO:0000256" key="6">
    <source>
        <dbReference type="ARBA" id="ARBA00022692"/>
    </source>
</evidence>
<reference evidence="12 13" key="1">
    <citation type="submission" date="2024-02" db="EMBL/GenBank/DDBJ databases">
        <title>De novo assembly and annotation of 12 fungi associated with fruit tree decline syndrome in Ontario, Canada.</title>
        <authorList>
            <person name="Sulman M."/>
            <person name="Ellouze W."/>
            <person name="Ilyukhin E."/>
        </authorList>
    </citation>
    <scope>NUCLEOTIDE SEQUENCE [LARGE SCALE GENOMIC DNA]</scope>
    <source>
        <strain evidence="12 13">M11/M66-122</strain>
    </source>
</reference>
<name>A0AAN9YTB1_9PEZI</name>
<dbReference type="GO" id="GO:0005743">
    <property type="term" value="C:mitochondrial inner membrane"/>
    <property type="evidence" value="ECO:0007669"/>
    <property type="project" value="TreeGrafter"/>
</dbReference>
<feature type="transmembrane region" description="Helical" evidence="11">
    <location>
        <begin position="84"/>
        <end position="102"/>
    </location>
</feature>
<evidence type="ECO:0000313" key="13">
    <source>
        <dbReference type="Proteomes" id="UP001320420"/>
    </source>
</evidence>
<keyword evidence="5" id="KW-0808">Transferase</keyword>
<evidence type="ECO:0000256" key="11">
    <source>
        <dbReference type="SAM" id="Phobius"/>
    </source>
</evidence>
<dbReference type="PANTHER" id="PTHR11048">
    <property type="entry name" value="PRENYLTRANSFERASES"/>
    <property type="match status" value="1"/>
</dbReference>
<dbReference type="Proteomes" id="UP001320420">
    <property type="component" value="Unassembled WGS sequence"/>
</dbReference>
<dbReference type="FunFam" id="1.20.120.1780:FF:000001">
    <property type="entry name" value="4-hydroxybenzoate octaprenyltransferase"/>
    <property type="match status" value="1"/>
</dbReference>
<evidence type="ECO:0000256" key="8">
    <source>
        <dbReference type="ARBA" id="ARBA00023136"/>
    </source>
</evidence>
<evidence type="ECO:0000256" key="1">
    <source>
        <dbReference type="ARBA" id="ARBA00001946"/>
    </source>
</evidence>
<dbReference type="Gene3D" id="1.20.120.1780">
    <property type="entry name" value="UbiA prenyltransferase"/>
    <property type="match status" value="1"/>
</dbReference>
<feature type="transmembrane region" description="Helical" evidence="11">
    <location>
        <begin position="54"/>
        <end position="72"/>
    </location>
</feature>
<evidence type="ECO:0000256" key="5">
    <source>
        <dbReference type="ARBA" id="ARBA00022679"/>
    </source>
</evidence>
<gene>
    <name evidence="12" type="ORF">SLS62_004147</name>
</gene>
<keyword evidence="9" id="KW-0325">Glycoprotein</keyword>
<evidence type="ECO:0000256" key="9">
    <source>
        <dbReference type="ARBA" id="ARBA00023180"/>
    </source>
</evidence>
<feature type="transmembrane region" description="Helical" evidence="11">
    <location>
        <begin position="318"/>
        <end position="341"/>
    </location>
</feature>
<evidence type="ECO:0000256" key="4">
    <source>
        <dbReference type="ARBA" id="ARBA00005985"/>
    </source>
</evidence>
<comment type="pathway">
    <text evidence="3">Secondary metabolite biosynthesis; terpenoid biosynthesis.</text>
</comment>
<evidence type="ECO:0000256" key="7">
    <source>
        <dbReference type="ARBA" id="ARBA00022989"/>
    </source>
</evidence>
<keyword evidence="7 11" id="KW-1133">Transmembrane helix</keyword>
<dbReference type="InterPro" id="IPR039653">
    <property type="entry name" value="Prenyltransferase"/>
</dbReference>
<dbReference type="AlphaFoldDB" id="A0AAN9YTB1"/>
<keyword evidence="8 11" id="KW-0472">Membrane</keyword>
<accession>A0AAN9YTB1</accession>
<comment type="cofactor">
    <cofactor evidence="1">
        <name>Mg(2+)</name>
        <dbReference type="ChEBI" id="CHEBI:18420"/>
    </cofactor>
</comment>
<dbReference type="InterPro" id="IPR000537">
    <property type="entry name" value="UbiA_prenyltransferase"/>
</dbReference>
<comment type="caution">
    <text evidence="12">The sequence shown here is derived from an EMBL/GenBank/DDBJ whole genome shotgun (WGS) entry which is preliminary data.</text>
</comment>
<evidence type="ECO:0000313" key="12">
    <source>
        <dbReference type="EMBL" id="KAK7753782.1"/>
    </source>
</evidence>
<feature type="transmembrane region" description="Helical" evidence="11">
    <location>
        <begin position="288"/>
        <end position="306"/>
    </location>
</feature>
<dbReference type="Gene3D" id="1.10.357.140">
    <property type="entry name" value="UbiA prenyltransferase"/>
    <property type="match status" value="1"/>
</dbReference>
<evidence type="ECO:0000256" key="2">
    <source>
        <dbReference type="ARBA" id="ARBA00004141"/>
    </source>
</evidence>
<evidence type="ECO:0000256" key="10">
    <source>
        <dbReference type="SAM" id="MobiDB-lite"/>
    </source>
</evidence>
<keyword evidence="6 11" id="KW-0812">Transmembrane</keyword>
<dbReference type="GO" id="GO:0006744">
    <property type="term" value="P:ubiquinone biosynthetic process"/>
    <property type="evidence" value="ECO:0007669"/>
    <property type="project" value="TreeGrafter"/>
</dbReference>
<sequence length="344" mass="37707">MSPSASTKVHTPEKSPSQGELSKQYGGNYAGGWLARLPPSWIPYVQLARLSPPAGLFLIYFPHLFGILHAAVAQRSAPSQVLRACIVMLPGSFFYSNAIHIWNDLVDAPVDKKVQRTSMRPIPRGAVSPRAAFVFTATQAMSAALVLLCFMPAGSARYAAPNMIPVLYYPWAKRHTHLAQLVLGIWLGWGVLMGSVAMGQIPYIVGPRLAHCSVDAPTIALFLACVLWTVIYDTIYAFQDVEDDRKIGLKSLAVLLGERTKPVLWLILGGMVLLLVNSPPSNGEVGDSYYLFSVFGSFISLGTMIYKVDLKSPSSCWWWFRYGFWVTGSLIAAGLGFEYVVGMP</sequence>
<feature type="transmembrane region" description="Helical" evidence="11">
    <location>
        <begin position="140"/>
        <end position="160"/>
    </location>
</feature>
<feature type="transmembrane region" description="Helical" evidence="11">
    <location>
        <begin position="181"/>
        <end position="205"/>
    </location>
</feature>